<keyword evidence="3" id="KW-1185">Reference proteome</keyword>
<keyword evidence="1" id="KW-0732">Signal</keyword>
<name>A0ABT0DDM5_9HYPH</name>
<evidence type="ECO:0008006" key="4">
    <source>
        <dbReference type="Google" id="ProtNLM"/>
    </source>
</evidence>
<accession>A0ABT0DDM5</accession>
<sequence length="89" mass="9490">MKHLVATALTAGLLAVTAITAAEAKRDDHERNAWNQTMQNETAMPNVVAPAHPALVEGRNATLVVTPYADPQAAANGDAAIRQAEQQYR</sequence>
<dbReference type="EMBL" id="JALKCH010000009">
    <property type="protein sequence ID" value="MCK0198057.1"/>
    <property type="molecule type" value="Genomic_DNA"/>
</dbReference>
<reference evidence="2 3" key="1">
    <citation type="submission" date="2022-04" db="EMBL/GenBank/DDBJ databases">
        <authorList>
            <person name="Grouzdev D.S."/>
            <person name="Pantiukh K.S."/>
            <person name="Krutkina M.S."/>
        </authorList>
    </citation>
    <scope>NUCLEOTIDE SEQUENCE [LARGE SCALE GENOMIC DNA]</scope>
    <source>
        <strain evidence="2 3">6x-1</strain>
    </source>
</reference>
<comment type="caution">
    <text evidence="2">The sequence shown here is derived from an EMBL/GenBank/DDBJ whole genome shotgun (WGS) entry which is preliminary data.</text>
</comment>
<evidence type="ECO:0000313" key="2">
    <source>
        <dbReference type="EMBL" id="MCK0198057.1"/>
    </source>
</evidence>
<evidence type="ECO:0000313" key="3">
    <source>
        <dbReference type="Proteomes" id="UP001203284"/>
    </source>
</evidence>
<evidence type="ECO:0000256" key="1">
    <source>
        <dbReference type="SAM" id="SignalP"/>
    </source>
</evidence>
<proteinExistence type="predicted"/>
<feature type="signal peptide" evidence="1">
    <location>
        <begin position="1"/>
        <end position="21"/>
    </location>
</feature>
<feature type="chain" id="PRO_5046466811" description="DUF4148 domain-containing protein" evidence="1">
    <location>
        <begin position="22"/>
        <end position="89"/>
    </location>
</feature>
<organism evidence="2 3">
    <name type="scientific">Ancylobacter crimeensis</name>
    <dbReference type="NCBI Taxonomy" id="2579147"/>
    <lineage>
        <taxon>Bacteria</taxon>
        <taxon>Pseudomonadati</taxon>
        <taxon>Pseudomonadota</taxon>
        <taxon>Alphaproteobacteria</taxon>
        <taxon>Hyphomicrobiales</taxon>
        <taxon>Xanthobacteraceae</taxon>
        <taxon>Ancylobacter</taxon>
    </lineage>
</organism>
<protein>
    <recommendedName>
        <fullName evidence="4">DUF4148 domain-containing protein</fullName>
    </recommendedName>
</protein>
<dbReference type="RefSeq" id="WP_247029960.1">
    <property type="nucleotide sequence ID" value="NZ_JALKCH010000009.1"/>
</dbReference>
<dbReference type="Proteomes" id="UP001203284">
    <property type="component" value="Unassembled WGS sequence"/>
</dbReference>
<gene>
    <name evidence="2" type="ORF">MWN34_14170</name>
</gene>